<evidence type="ECO:0000313" key="15">
    <source>
        <dbReference type="EMBL" id="SPD00627.1"/>
    </source>
</evidence>
<reference evidence="15" key="1">
    <citation type="submission" date="2018-02" db="EMBL/GenBank/DDBJ databases">
        <authorList>
            <person name="Cohen D.B."/>
            <person name="Kent A.D."/>
        </authorList>
    </citation>
    <scope>NUCLEOTIDE SEQUENCE</scope>
</reference>
<dbReference type="PANTHER" id="PTHR24282">
    <property type="entry name" value="CYTOCHROME P450 FAMILY MEMBER"/>
    <property type="match status" value="1"/>
</dbReference>
<organism evidence="15">
    <name type="scientific">Fagus sylvatica</name>
    <name type="common">Beechnut</name>
    <dbReference type="NCBI Taxonomy" id="28930"/>
    <lineage>
        <taxon>Eukaryota</taxon>
        <taxon>Viridiplantae</taxon>
        <taxon>Streptophyta</taxon>
        <taxon>Embryophyta</taxon>
        <taxon>Tracheophyta</taxon>
        <taxon>Spermatophyta</taxon>
        <taxon>Magnoliopsida</taxon>
        <taxon>eudicotyledons</taxon>
        <taxon>Gunneridae</taxon>
        <taxon>Pentapetalae</taxon>
        <taxon>rosids</taxon>
        <taxon>fabids</taxon>
        <taxon>Fagales</taxon>
        <taxon>Fagaceae</taxon>
        <taxon>Fagus</taxon>
    </lineage>
</organism>
<dbReference type="InterPro" id="IPR050665">
    <property type="entry name" value="Cytochrome_P450_Monooxygen"/>
</dbReference>
<dbReference type="InterPro" id="IPR017972">
    <property type="entry name" value="Cyt_P450_CS"/>
</dbReference>
<evidence type="ECO:0000256" key="5">
    <source>
        <dbReference type="ARBA" id="ARBA00022723"/>
    </source>
</evidence>
<dbReference type="PRINTS" id="PR00463">
    <property type="entry name" value="EP450I"/>
</dbReference>
<keyword evidence="3 12" id="KW-0349">Heme</keyword>
<proteinExistence type="inferred from homology"/>
<dbReference type="InterPro" id="IPR002401">
    <property type="entry name" value="Cyt_P450_E_grp-I"/>
</dbReference>
<keyword evidence="8" id="KW-0560">Oxidoreductase</keyword>
<dbReference type="Pfam" id="PF00067">
    <property type="entry name" value="p450"/>
    <property type="match status" value="1"/>
</dbReference>
<accession>A0A2N9GDH1</accession>
<evidence type="ECO:0000256" key="7">
    <source>
        <dbReference type="ARBA" id="ARBA00022989"/>
    </source>
</evidence>
<feature type="binding site" description="axial binding residue" evidence="12">
    <location>
        <position position="351"/>
    </location>
    <ligand>
        <name>heme</name>
        <dbReference type="ChEBI" id="CHEBI:30413"/>
    </ligand>
    <ligandPart>
        <name>Fe</name>
        <dbReference type="ChEBI" id="CHEBI:18248"/>
    </ligandPart>
</feature>
<evidence type="ECO:0000256" key="10">
    <source>
        <dbReference type="ARBA" id="ARBA00023033"/>
    </source>
</evidence>
<dbReference type="Pfam" id="PF22936">
    <property type="entry name" value="Pol_BBD"/>
    <property type="match status" value="1"/>
</dbReference>
<dbReference type="InterPro" id="IPR043502">
    <property type="entry name" value="DNA/RNA_pol_sf"/>
</dbReference>
<dbReference type="SUPFAM" id="SSF53098">
    <property type="entry name" value="Ribonuclease H-like"/>
    <property type="match status" value="1"/>
</dbReference>
<evidence type="ECO:0000256" key="1">
    <source>
        <dbReference type="ARBA" id="ARBA00004167"/>
    </source>
</evidence>
<dbReference type="InterPro" id="IPR013103">
    <property type="entry name" value="RVT_2"/>
</dbReference>
<protein>
    <recommendedName>
        <fullName evidence="14">Integrase catalytic domain-containing protein</fullName>
    </recommendedName>
</protein>
<dbReference type="PROSITE" id="PS00086">
    <property type="entry name" value="CYTOCHROME_P450"/>
    <property type="match status" value="1"/>
</dbReference>
<dbReference type="Pfam" id="PF25597">
    <property type="entry name" value="SH3_retrovirus"/>
    <property type="match status" value="1"/>
</dbReference>
<gene>
    <name evidence="15" type="ORF">FSB_LOCUS28509</name>
</gene>
<keyword evidence="4" id="KW-0812">Transmembrane</keyword>
<evidence type="ECO:0000256" key="3">
    <source>
        <dbReference type="ARBA" id="ARBA00022617"/>
    </source>
</evidence>
<name>A0A2N9GDH1_FAGSY</name>
<dbReference type="Pfam" id="PF00665">
    <property type="entry name" value="rve"/>
    <property type="match status" value="1"/>
</dbReference>
<keyword evidence="6" id="KW-0645">Protease</keyword>
<evidence type="ECO:0000256" key="12">
    <source>
        <dbReference type="PIRSR" id="PIRSR602401-1"/>
    </source>
</evidence>
<dbReference type="InterPro" id="IPR057670">
    <property type="entry name" value="SH3_retrovirus"/>
</dbReference>
<dbReference type="GO" id="GO:0016020">
    <property type="term" value="C:membrane"/>
    <property type="evidence" value="ECO:0007669"/>
    <property type="project" value="UniProtKB-SubCell"/>
</dbReference>
<dbReference type="GO" id="GO:0004497">
    <property type="term" value="F:monooxygenase activity"/>
    <property type="evidence" value="ECO:0007669"/>
    <property type="project" value="UniProtKB-KW"/>
</dbReference>
<keyword evidence="6" id="KW-0378">Hydrolase</keyword>
<dbReference type="Pfam" id="PF07727">
    <property type="entry name" value="RVT_2"/>
    <property type="match status" value="1"/>
</dbReference>
<evidence type="ECO:0000259" key="14">
    <source>
        <dbReference type="PROSITE" id="PS50994"/>
    </source>
</evidence>
<evidence type="ECO:0000256" key="9">
    <source>
        <dbReference type="ARBA" id="ARBA00023004"/>
    </source>
</evidence>
<dbReference type="GO" id="GO:0015074">
    <property type="term" value="P:DNA integration"/>
    <property type="evidence" value="ECO:0007669"/>
    <property type="project" value="InterPro"/>
</dbReference>
<keyword evidence="10" id="KW-0503">Monooxygenase</keyword>
<dbReference type="GO" id="GO:0016705">
    <property type="term" value="F:oxidoreductase activity, acting on paired donors, with incorporation or reduction of molecular oxygen"/>
    <property type="evidence" value="ECO:0007669"/>
    <property type="project" value="InterPro"/>
</dbReference>
<feature type="region of interest" description="Disordered" evidence="13">
    <location>
        <begin position="1264"/>
        <end position="1286"/>
    </location>
</feature>
<dbReference type="Pfam" id="PF13976">
    <property type="entry name" value="gag_pre-integrs"/>
    <property type="match status" value="1"/>
</dbReference>
<evidence type="ECO:0000256" key="13">
    <source>
        <dbReference type="SAM" id="MobiDB-lite"/>
    </source>
</evidence>
<dbReference type="PRINTS" id="PR00385">
    <property type="entry name" value="P450"/>
</dbReference>
<dbReference type="EMBL" id="OIVN01002112">
    <property type="protein sequence ID" value="SPD00627.1"/>
    <property type="molecule type" value="Genomic_DNA"/>
</dbReference>
<keyword evidence="9 12" id="KW-0408">Iron</keyword>
<dbReference type="InterPro" id="IPR054722">
    <property type="entry name" value="PolX-like_BBD"/>
</dbReference>
<dbReference type="GO" id="GO:0005506">
    <property type="term" value="F:iron ion binding"/>
    <property type="evidence" value="ECO:0007669"/>
    <property type="project" value="InterPro"/>
</dbReference>
<dbReference type="InterPro" id="IPR012337">
    <property type="entry name" value="RNaseH-like_sf"/>
</dbReference>
<dbReference type="PANTHER" id="PTHR24282:SF211">
    <property type="entry name" value="CYTOCHROME P450-RELATED"/>
    <property type="match status" value="1"/>
</dbReference>
<dbReference type="Gene3D" id="1.10.630.10">
    <property type="entry name" value="Cytochrome P450"/>
    <property type="match status" value="2"/>
</dbReference>
<dbReference type="InterPro" id="IPR025724">
    <property type="entry name" value="GAG-pre-integrase_dom"/>
</dbReference>
<dbReference type="SUPFAM" id="SSF48264">
    <property type="entry name" value="Cytochrome P450"/>
    <property type="match status" value="2"/>
</dbReference>
<keyword evidence="6" id="KW-0064">Aspartyl protease</keyword>
<dbReference type="GO" id="GO:0004190">
    <property type="term" value="F:aspartic-type endopeptidase activity"/>
    <property type="evidence" value="ECO:0007669"/>
    <property type="project" value="UniProtKB-KW"/>
</dbReference>
<evidence type="ECO:0000256" key="6">
    <source>
        <dbReference type="ARBA" id="ARBA00022750"/>
    </source>
</evidence>
<dbReference type="CDD" id="cd09272">
    <property type="entry name" value="RNase_HI_RT_Ty1"/>
    <property type="match status" value="1"/>
</dbReference>
<dbReference type="GO" id="GO:0020037">
    <property type="term" value="F:heme binding"/>
    <property type="evidence" value="ECO:0007669"/>
    <property type="project" value="InterPro"/>
</dbReference>
<comment type="similarity">
    <text evidence="2">Belongs to the cytochrome P450 family.</text>
</comment>
<keyword evidence="7" id="KW-1133">Transmembrane helix</keyword>
<feature type="compositionally biased region" description="Basic and acidic residues" evidence="13">
    <location>
        <begin position="1276"/>
        <end position="1286"/>
    </location>
</feature>
<dbReference type="InterPro" id="IPR036396">
    <property type="entry name" value="Cyt_P450_sf"/>
</dbReference>
<evidence type="ECO:0000256" key="4">
    <source>
        <dbReference type="ARBA" id="ARBA00022692"/>
    </source>
</evidence>
<dbReference type="GO" id="GO:0003676">
    <property type="term" value="F:nucleic acid binding"/>
    <property type="evidence" value="ECO:0007669"/>
    <property type="project" value="InterPro"/>
</dbReference>
<dbReference type="InterPro" id="IPR001128">
    <property type="entry name" value="Cyt_P450"/>
</dbReference>
<comment type="subcellular location">
    <subcellularLocation>
        <location evidence="1">Membrane</location>
        <topology evidence="1">Single-pass membrane protein</topology>
    </subcellularLocation>
</comment>
<keyword evidence="11" id="KW-0472">Membrane</keyword>
<dbReference type="Pfam" id="PF14223">
    <property type="entry name" value="Retrotran_gag_2"/>
    <property type="match status" value="1"/>
</dbReference>
<sequence>MLIETNKKAREDSRNLLGLFLSSYKNHDGEEERLEEKEIIDECKTFYFAGKETSANLLTWALILLAQHQEWQIKAREEIFRICGHYEHPIAGNLSDLKIVSMILNETLRLYPTPVVMLRETSRRVILGTLDIPTGTQLFLVITAVHHDTEILGKDAHKFNPLRFLPTKMNKERWRLDKETRESIRMLIETNKKAREDSRNLLGLFLSSYKNEDGEEERLGIEEIIDECTTFYFSGKETTANLLTWAILLLALHQEWQSRAHEEVVRIFREHDNETLRLYPPAMMTRQTCKKVKLGNLDIPANTQFRFPLTAVHHDTEIWGEDANEFNPCRFMKPRRHLASFCPFGLGPRICVGQNLAVVEAKIVLAMIIQHFSFVVSPTYVHAPMPESSYIPLTMTNDKPELSSVPVVHVQSENPSFTTNVILTETNYDVWSQIMEMQIAGREKLEYLTSKTSPKVTDTSYAKWYAENQKVKGWLLTSMSPEIMKRYLRLPTAREIWTALAKAFYDGADESQLFALNQRAFSTKQVGRPLSTYYGDLIEIFQELDHRDKFVMKDPDDVIAYKKSVERLRVHIFLNGLDAEFEQIRGEILRRDPVLDLEETYAYVRRDSVRRAALNGEPEHSELSAMVARRVKYQQLQINPKPSGPLNHDHNQSSGSQNRSYEIGAARPERMCTHCGGTGHTKSRCYELIGYPEWWDSTKAPRKRNSKTNHHASVAVVEPSHASTSNPEKASSFIATSGNVGKAFHTSVSHSEWIIDSGATNHMTFDNNHIQSIKSSDQHVVSTADGTPSPVLGEGSISLTKNLNLDSVLIVPSLNHNLLSVAQITLTLNCVVIFWPNLCVFKDIRTRKTIGCGTRRGKLYYLDLMPASSNKLAQVFSANTPDKLQSSKIWLWHRRLGHASFGYLQKLFPQFFSQLTVSDFKCDICEMAKSHRVPFPISMNKSPVPFMVIHSDVWGPANTSSLSGARWFVSFIDDHTRMTWICLMKLKSEVSSLFQQFHKMIATQYQSNIQVIRSDNGGEFINKYLKQYLNSHGIVHQTTCPDTPQQNGVAERKNRHLLEVVRASLFGAHMPTSYWGEAVTAAAYLINRVPSSSLQFQTPFNVLHHTVSAPTIPNLPPKVFGCVAFVHLHKGLRTKLEPRALRCVFVGYALHQKGYRCYHPPSRKLYVTLDVVFHENDMYYSESSFQGENRDELQTLHHPLDLDFIRGDNLETSGECPSDGITMNNMEECPGETGDGPEVFEDENQGQMEVQNQIEVPLVSHDVPANQLSSPTDSMPESHENSESEPHLKVLPNRVTRGKPKVSYEPVLNSKSKYPINNYVSYHRLSKESMAFVNQLSVISIPNSVQEALKDPRWKEAMKWVFTIKYKADGTIERCKARLVAKGYTQTYGIDYTETFAPVAKINTVRILLSLAVNLDWPLHQFDVKNAFLHGNLQEEVYMELPPGCNLQTEGNKQVCRLRKSLYGLKQSPRAWFGRFTSFMKSIGYKQSNSDHTLFLKHNEEQITALIVYVDDMIVTGNDLEERKTLQEHLAREFEMKDLGELKYFLGIEVSRSKKGIFLSQRKYALDLLNETGMTACSPASTPMEENLKLCVHPNQVPANKERYQRLVGRLMYLAHTRPDLAYVLSVVSQFMHSPSEEHMNAVIRILRYLKSSPGKGILFTKGDNLDINGYTDADWAGSVQDRRSTSGYFTFVGGNLVTWRSKKQEVVARSSAEAEYRGMAKAICEMLWIRNLMQDLHIKQVSPMKLYCDNKAACDIAHNPVQHDRTKHVEVDRHFIKEKLEEKLIEVPHVRSQDQLADVLTKAVSNQAFNGCLDKLGMSDIYAPT</sequence>
<evidence type="ECO:0000256" key="11">
    <source>
        <dbReference type="ARBA" id="ARBA00023136"/>
    </source>
</evidence>
<evidence type="ECO:0000256" key="2">
    <source>
        <dbReference type="ARBA" id="ARBA00010617"/>
    </source>
</evidence>
<keyword evidence="5 12" id="KW-0479">Metal-binding</keyword>
<dbReference type="SUPFAM" id="SSF56672">
    <property type="entry name" value="DNA/RNA polymerases"/>
    <property type="match status" value="1"/>
</dbReference>
<comment type="cofactor">
    <cofactor evidence="12">
        <name>heme</name>
        <dbReference type="ChEBI" id="CHEBI:30413"/>
    </cofactor>
</comment>
<feature type="region of interest" description="Disordered" evidence="13">
    <location>
        <begin position="638"/>
        <end position="660"/>
    </location>
</feature>
<dbReference type="InterPro" id="IPR001584">
    <property type="entry name" value="Integrase_cat-core"/>
</dbReference>
<feature type="domain" description="Integrase catalytic" evidence="14">
    <location>
        <begin position="941"/>
        <end position="1107"/>
    </location>
</feature>
<dbReference type="PROSITE" id="PS50994">
    <property type="entry name" value="INTEGRASE"/>
    <property type="match status" value="1"/>
</dbReference>
<dbReference type="Gene3D" id="3.30.420.10">
    <property type="entry name" value="Ribonuclease H-like superfamily/Ribonuclease H"/>
    <property type="match status" value="1"/>
</dbReference>
<evidence type="ECO:0000256" key="8">
    <source>
        <dbReference type="ARBA" id="ARBA00023002"/>
    </source>
</evidence>
<dbReference type="InterPro" id="IPR036397">
    <property type="entry name" value="RNaseH_sf"/>
</dbReference>